<keyword evidence="3" id="KW-0378">Hydrolase</keyword>
<dbReference type="AlphaFoldDB" id="A0AAW5AXY3"/>
<reference evidence="6 7" key="1">
    <citation type="journal article" date="2022" name="Evol. Bioinform. Online">
        <title>Draft Genome Sequence of Oceanobacillus jordanicus Strain GSFE11, a Halotolerant Plant Growth-Promoting Bacterial Endophyte Isolated From the Jordan Valley.</title>
        <authorList>
            <person name="Alhindi T."/>
            <person name="Albdaiwi R."/>
        </authorList>
    </citation>
    <scope>NUCLEOTIDE SEQUENCE [LARGE SCALE GENOMIC DNA]</scope>
    <source>
        <strain evidence="6 7">GSFE11</strain>
    </source>
</reference>
<sequence>MVKQSFDQFSDSLYVTAVQVATVWTSPDSARDIDRLGVKVPADVKQWINELTYEQNLALCDENRVQSQLLYGQPVIITDTKGDWAHVVIPDQPSKKDERGYPGWVPRAQLLEVDKEDWQSEFTAVVIRKKAWLETEAGQRETELSYLTVLPVVEVGDTRVEVKTPYGNRFLQSNEVTVFPSAKGLEKGNGKSIVEAVEAYTGLDYFWGGMSAYGYDCSGLAYAAHKANGYQIARDAGDQAKAGVDVPFNALKPGDLLFFAYEEGKGRLHHVGIYYGDGKMLHSPQTGKGIEIIELAGTIYEKELCAAKRYWLDTEGT</sequence>
<keyword evidence="4" id="KW-0788">Thiol protease</keyword>
<comment type="caution">
    <text evidence="6">The sequence shown here is derived from an EMBL/GenBank/DDBJ whole genome shotgun (WGS) entry which is preliminary data.</text>
</comment>
<evidence type="ECO:0000259" key="5">
    <source>
        <dbReference type="PROSITE" id="PS51935"/>
    </source>
</evidence>
<dbReference type="Pfam" id="PF00877">
    <property type="entry name" value="NLPC_P60"/>
    <property type="match status" value="1"/>
</dbReference>
<accession>A0AAW5AXY3</accession>
<protein>
    <submittedName>
        <fullName evidence="6">C40 family peptidase</fullName>
    </submittedName>
</protein>
<dbReference type="GO" id="GO:0006508">
    <property type="term" value="P:proteolysis"/>
    <property type="evidence" value="ECO:0007669"/>
    <property type="project" value="UniProtKB-KW"/>
</dbReference>
<dbReference type="PANTHER" id="PTHR47053:SF3">
    <property type="entry name" value="GAMMA-D-GLUTAMYL-L-LYSINE DIPEPTIDYL-PEPTIDASE"/>
    <property type="match status" value="1"/>
</dbReference>
<dbReference type="PANTHER" id="PTHR47053">
    <property type="entry name" value="MUREIN DD-ENDOPEPTIDASE MEPH-RELATED"/>
    <property type="match status" value="1"/>
</dbReference>
<feature type="domain" description="NlpC/P60" evidence="5">
    <location>
        <begin position="187"/>
        <end position="311"/>
    </location>
</feature>
<dbReference type="InterPro" id="IPR057812">
    <property type="entry name" value="SH3_YKFC_2nd"/>
</dbReference>
<evidence type="ECO:0000313" key="7">
    <source>
        <dbReference type="Proteomes" id="UP001199631"/>
    </source>
</evidence>
<keyword evidence="2" id="KW-0645">Protease</keyword>
<dbReference type="GO" id="GO:0008234">
    <property type="term" value="F:cysteine-type peptidase activity"/>
    <property type="evidence" value="ECO:0007669"/>
    <property type="project" value="UniProtKB-KW"/>
</dbReference>
<evidence type="ECO:0000256" key="2">
    <source>
        <dbReference type="ARBA" id="ARBA00022670"/>
    </source>
</evidence>
<dbReference type="Gene3D" id="2.30.30.40">
    <property type="entry name" value="SH3 Domains"/>
    <property type="match status" value="2"/>
</dbReference>
<gene>
    <name evidence="6" type="ORF">K3T81_02220</name>
</gene>
<dbReference type="RefSeq" id="WP_238017977.1">
    <property type="nucleotide sequence ID" value="NZ_JAIFZM010000002.1"/>
</dbReference>
<dbReference type="EMBL" id="JAIFZM010000002">
    <property type="protein sequence ID" value="MCG3417955.1"/>
    <property type="molecule type" value="Genomic_DNA"/>
</dbReference>
<organism evidence="6 7">
    <name type="scientific">Oceanobacillus jordanicus</name>
    <dbReference type="NCBI Taxonomy" id="2867266"/>
    <lineage>
        <taxon>Bacteria</taxon>
        <taxon>Bacillati</taxon>
        <taxon>Bacillota</taxon>
        <taxon>Bacilli</taxon>
        <taxon>Bacillales</taxon>
        <taxon>Bacillaceae</taxon>
        <taxon>Oceanobacillus</taxon>
    </lineage>
</organism>
<name>A0AAW5AXY3_9BACI</name>
<evidence type="ECO:0000256" key="4">
    <source>
        <dbReference type="ARBA" id="ARBA00022807"/>
    </source>
</evidence>
<evidence type="ECO:0000256" key="1">
    <source>
        <dbReference type="ARBA" id="ARBA00007074"/>
    </source>
</evidence>
<dbReference type="Gene3D" id="3.90.1720.10">
    <property type="entry name" value="endopeptidase domain like (from Nostoc punctiforme)"/>
    <property type="match status" value="1"/>
</dbReference>
<dbReference type="InterPro" id="IPR051202">
    <property type="entry name" value="Peptidase_C40"/>
</dbReference>
<dbReference type="SUPFAM" id="SSF54001">
    <property type="entry name" value="Cysteine proteinases"/>
    <property type="match status" value="1"/>
</dbReference>
<dbReference type="Proteomes" id="UP001199631">
    <property type="component" value="Unassembled WGS sequence"/>
</dbReference>
<dbReference type="InterPro" id="IPR000064">
    <property type="entry name" value="NLP_P60_dom"/>
</dbReference>
<evidence type="ECO:0000256" key="3">
    <source>
        <dbReference type="ARBA" id="ARBA00022801"/>
    </source>
</evidence>
<dbReference type="PROSITE" id="PS51935">
    <property type="entry name" value="NLPC_P60"/>
    <property type="match status" value="1"/>
</dbReference>
<dbReference type="Pfam" id="PF23795">
    <property type="entry name" value="SH3_YKFC_2nd"/>
    <property type="match status" value="1"/>
</dbReference>
<proteinExistence type="inferred from homology"/>
<comment type="similarity">
    <text evidence="1">Belongs to the peptidase C40 family.</text>
</comment>
<evidence type="ECO:0000313" key="6">
    <source>
        <dbReference type="EMBL" id="MCG3417955.1"/>
    </source>
</evidence>
<dbReference type="InterPro" id="IPR038765">
    <property type="entry name" value="Papain-like_cys_pep_sf"/>
</dbReference>
<keyword evidence="7" id="KW-1185">Reference proteome</keyword>